<keyword evidence="1" id="KW-0472">Membrane</keyword>
<feature type="non-terminal residue" evidence="2">
    <location>
        <position position="552"/>
    </location>
</feature>
<sequence length="552" mass="62732">MYKSSDKLCRIKIILIIFSVMSLLFLLGCQQVSMLMDKTFPSWIKEYVSEDPELLWAYENGYFLEEPIVEEKDGLKMTIWALLSDDVLTQVLVSVESIEDEYPVPGYARITDIDEKPIEHYISKSAAQTIHGTVSTEYILSPALGEHKLTVKLGSREIEFEYFILGKQLQFNNEELAKFNTSHKIDKNIDVSNGSMSINKVIYTPSMVYVNITNSGAERIDNIFGLENDLYIMADGKKLQGVIRQGGDYGDDIPYYLAFPRPKKAEDVKIIIPALTYKKNVDFTFSKSDIGTTKTLEGTDLTLRDWRVAEEGLELDILHGDGNLYEIIDWEIPNTEVKSIDVYGSDLRINKDDEHLMIYHFPTARNSSEWETADSVTITSVKVLQEGPWTIDLPPIENVQSAKSPETAQNHSYDTMKDAVEAVISQEGKEMYFEGGTFTYNAKEPYDNGKPSYHILFSVGEVQENQVTSKAYTVGNEITSSEEQKLIRSPEAHEMIKNAEMNKILETYEDRTHFVVDLAKKEGRDLADDAFSMGYSLDGLYNGVWFYVFFNG</sequence>
<dbReference type="AlphaFoldDB" id="A0A6A7KC14"/>
<keyword evidence="1" id="KW-0812">Transmembrane</keyword>
<comment type="caution">
    <text evidence="2">The sequence shown here is derived from an EMBL/GenBank/DDBJ whole genome shotgun (WGS) entry which is preliminary data.</text>
</comment>
<name>A0A6A7KC14_9FIRM</name>
<reference evidence="2 3" key="1">
    <citation type="submission" date="2019-10" db="EMBL/GenBank/DDBJ databases">
        <title>Alkalibaculum tamaniensis sp.nov., a new alkaliphilic acetogen, isolated on methoxylated aromatics from a mud volcano.</title>
        <authorList>
            <person name="Khomyakova M.A."/>
            <person name="Merkel A.Y."/>
            <person name="Bonch-Osmolovskaya E.A."/>
            <person name="Slobodkin A.I."/>
        </authorList>
    </citation>
    <scope>NUCLEOTIDE SEQUENCE [LARGE SCALE GENOMIC DNA]</scope>
    <source>
        <strain evidence="2 3">M08DMB</strain>
    </source>
</reference>
<dbReference type="PROSITE" id="PS51257">
    <property type="entry name" value="PROKAR_LIPOPROTEIN"/>
    <property type="match status" value="1"/>
</dbReference>
<evidence type="ECO:0000313" key="3">
    <source>
        <dbReference type="Proteomes" id="UP000440004"/>
    </source>
</evidence>
<evidence type="ECO:0000256" key="1">
    <source>
        <dbReference type="SAM" id="Phobius"/>
    </source>
</evidence>
<proteinExistence type="predicted"/>
<evidence type="ECO:0000313" key="2">
    <source>
        <dbReference type="EMBL" id="MPW26831.1"/>
    </source>
</evidence>
<protein>
    <submittedName>
        <fullName evidence="2">Uncharacterized protein</fullName>
    </submittedName>
</protein>
<accession>A0A6A7KC14</accession>
<gene>
    <name evidence="2" type="ORF">GC105_13670</name>
</gene>
<dbReference type="Proteomes" id="UP000440004">
    <property type="component" value="Unassembled WGS sequence"/>
</dbReference>
<dbReference type="EMBL" id="WHNX01000028">
    <property type="protein sequence ID" value="MPW26831.1"/>
    <property type="molecule type" value="Genomic_DNA"/>
</dbReference>
<keyword evidence="3" id="KW-1185">Reference proteome</keyword>
<organism evidence="2 3">
    <name type="scientific">Alkalibaculum sporogenes</name>
    <dbReference type="NCBI Taxonomy" id="2655001"/>
    <lineage>
        <taxon>Bacteria</taxon>
        <taxon>Bacillati</taxon>
        <taxon>Bacillota</taxon>
        <taxon>Clostridia</taxon>
        <taxon>Eubacteriales</taxon>
        <taxon>Eubacteriaceae</taxon>
        <taxon>Alkalibaculum</taxon>
    </lineage>
</organism>
<keyword evidence="1" id="KW-1133">Transmembrane helix</keyword>
<feature type="transmembrane region" description="Helical" evidence="1">
    <location>
        <begin position="12"/>
        <end position="28"/>
    </location>
</feature>